<dbReference type="GO" id="GO:0000407">
    <property type="term" value="C:phagophore assembly site"/>
    <property type="evidence" value="ECO:0007669"/>
    <property type="project" value="TreeGrafter"/>
</dbReference>
<comment type="caution">
    <text evidence="4">The sequence shown here is derived from an EMBL/GenBank/DDBJ whole genome shotgun (WGS) entry which is preliminary data.</text>
</comment>
<dbReference type="VEuPathDB" id="TriTrypDB:TEOVI_000703400"/>
<feature type="compositionally biased region" description="Polar residues" evidence="2">
    <location>
        <begin position="315"/>
        <end position="326"/>
    </location>
</feature>
<feature type="domain" description="Atg6 BARA" evidence="3">
    <location>
        <begin position="637"/>
        <end position="814"/>
    </location>
</feature>
<organism evidence="4 5">
    <name type="scientific">Trypanosoma equiperdum</name>
    <dbReference type="NCBI Taxonomy" id="5694"/>
    <lineage>
        <taxon>Eukaryota</taxon>
        <taxon>Discoba</taxon>
        <taxon>Euglenozoa</taxon>
        <taxon>Kinetoplastea</taxon>
        <taxon>Metakinetoplastina</taxon>
        <taxon>Trypanosomatida</taxon>
        <taxon>Trypanosomatidae</taxon>
        <taxon>Trypanosoma</taxon>
    </lineage>
</organism>
<dbReference type="GO" id="GO:0034271">
    <property type="term" value="C:phosphatidylinositol 3-kinase complex, class III, type I"/>
    <property type="evidence" value="ECO:0007669"/>
    <property type="project" value="TreeGrafter"/>
</dbReference>
<keyword evidence="5" id="KW-1185">Reference proteome</keyword>
<dbReference type="Pfam" id="PF04111">
    <property type="entry name" value="APG6"/>
    <property type="match status" value="1"/>
</dbReference>
<dbReference type="InterPro" id="IPR038274">
    <property type="entry name" value="Atg6/Beclin_C_sf"/>
</dbReference>
<dbReference type="PANTHER" id="PTHR12768:SF4">
    <property type="entry name" value="BECLIN-1"/>
    <property type="match status" value="1"/>
</dbReference>
<dbReference type="Gene3D" id="1.10.418.40">
    <property type="entry name" value="Autophagy protein 6/Beclin 1"/>
    <property type="match status" value="1"/>
</dbReference>
<comment type="similarity">
    <text evidence="1">Belongs to the beclin family.</text>
</comment>
<dbReference type="GO" id="GO:0000423">
    <property type="term" value="P:mitophagy"/>
    <property type="evidence" value="ECO:0007669"/>
    <property type="project" value="TreeGrafter"/>
</dbReference>
<dbReference type="InterPro" id="IPR040455">
    <property type="entry name" value="Atg6_BARA"/>
</dbReference>
<dbReference type="InterPro" id="IPR007243">
    <property type="entry name" value="Atg6/Beclin"/>
</dbReference>
<dbReference type="PANTHER" id="PTHR12768">
    <property type="entry name" value="BECLIN 1"/>
    <property type="match status" value="1"/>
</dbReference>
<accession>A0A1G4I0H1</accession>
<evidence type="ECO:0000313" key="4">
    <source>
        <dbReference type="EMBL" id="SCU65112.1"/>
    </source>
</evidence>
<dbReference type="GO" id="GO:0045324">
    <property type="term" value="P:late endosome to vacuole transport"/>
    <property type="evidence" value="ECO:0007669"/>
    <property type="project" value="TreeGrafter"/>
</dbReference>
<gene>
    <name evidence="4" type="ORF">TEOVI_000703400</name>
</gene>
<protein>
    <submittedName>
        <fullName evidence="4">Autophagy protein Apg6, putative</fullName>
    </submittedName>
</protein>
<dbReference type="GO" id="GO:0030674">
    <property type="term" value="F:protein-macromolecule adaptor activity"/>
    <property type="evidence" value="ECO:0007669"/>
    <property type="project" value="TreeGrafter"/>
</dbReference>
<dbReference type="GeneID" id="92380968"/>
<dbReference type="AlphaFoldDB" id="A0A1G4I0H1"/>
<evidence type="ECO:0000259" key="3">
    <source>
        <dbReference type="Pfam" id="PF04111"/>
    </source>
</evidence>
<dbReference type="EMBL" id="CZPT02000213">
    <property type="protein sequence ID" value="SCU65112.1"/>
    <property type="molecule type" value="Genomic_DNA"/>
</dbReference>
<feature type="region of interest" description="Disordered" evidence="2">
    <location>
        <begin position="301"/>
        <end position="326"/>
    </location>
</feature>
<proteinExistence type="inferred from homology"/>
<dbReference type="Proteomes" id="UP000195570">
    <property type="component" value="Unassembled WGS sequence"/>
</dbReference>
<sequence>MGDGSHPGGSVCALFVCCVCRRSVPLAGQSTVCTMNIPGSAKRIYKHKKPEILSRAQTNTDEDVKSAKECCAAFPVTSQRNERHQQGKVRLHPAVRGSRTTATGKYGALSPSPFTPWSVDGNSREASQYTESDCGGASEASTTYGNVKKVAIGRAQITATLPETFAHQYAWFPKEKNDAYISDVWSSVQEGSTVPSSGALNPSTALASAPCSNILQDRLPIPLASLILSTPFPSLNISTPHIAGIVEAESPGRSGGGAADGEACSRSNAANLEECDDSNEYYSMPGSHLSFTFAQMGGGLQSNESHALRTPSPRPQRSGNAPTNVNAELNDVSCSRIGLARTLTLERTVSCGTISPPPMTDVYKALLTQFSERLMRQVVHGSTTDLPLCISCWISALAGQKDATTIAMKDLAKLMEVAEIPDELEVQPSGYHVDKSNCKEQQDRQSGVFDLQQQESLERLSIEVDEAESHLAHISWAHLEVADEMLPDLKAQREETSRKIIEVSIRTTAYQTKAFYEVAETAAALEKSIQNMSQSYTLARSTRATSLAFPINTKGSIGTIARLRLGKVAPNTPKQTQVVATPATNKEAVPAISEDKEDSKDRSDVSCCGAGEFTALTTMQQQVCLHFTRGLLDKRQGFVSTTEINNACGYLLLLLQHLIEWHNINTSSVILHPNGERSTIELKKMRSAPPDAPNITVDFFIKDNFFSRKTFDKACFGVASCVREITVWMGRRLQQLRECVERSERGDRSETAANADTRAEVVKHGWVTPSSPPFAIKGEKVGGLSVRYGEVSDGEWTAAMRNLLDVVHWCVVVSCEVNDLQQMLFERDESSSS</sequence>
<evidence type="ECO:0000313" key="5">
    <source>
        <dbReference type="Proteomes" id="UP000195570"/>
    </source>
</evidence>
<evidence type="ECO:0000256" key="1">
    <source>
        <dbReference type="ARBA" id="ARBA00005965"/>
    </source>
</evidence>
<dbReference type="GO" id="GO:0034272">
    <property type="term" value="C:phosphatidylinositol 3-kinase complex, class III, type II"/>
    <property type="evidence" value="ECO:0007669"/>
    <property type="project" value="TreeGrafter"/>
</dbReference>
<dbReference type="GO" id="GO:0006995">
    <property type="term" value="P:cellular response to nitrogen starvation"/>
    <property type="evidence" value="ECO:0007669"/>
    <property type="project" value="TreeGrafter"/>
</dbReference>
<dbReference type="GO" id="GO:0000045">
    <property type="term" value="P:autophagosome assembly"/>
    <property type="evidence" value="ECO:0007669"/>
    <property type="project" value="TreeGrafter"/>
</dbReference>
<name>A0A1G4I0H1_TRYEQ</name>
<dbReference type="RefSeq" id="XP_067076767.1">
    <property type="nucleotide sequence ID" value="XM_067220666.1"/>
</dbReference>
<reference evidence="4" key="1">
    <citation type="submission" date="2016-09" db="EMBL/GenBank/DDBJ databases">
        <authorList>
            <person name="Hebert L."/>
            <person name="Moumen B."/>
        </authorList>
    </citation>
    <scope>NUCLEOTIDE SEQUENCE [LARGE SCALE GENOMIC DNA]</scope>
    <source>
        <strain evidence="4">OVI</strain>
    </source>
</reference>
<evidence type="ECO:0000256" key="2">
    <source>
        <dbReference type="SAM" id="MobiDB-lite"/>
    </source>
</evidence>
<dbReference type="GO" id="GO:0043548">
    <property type="term" value="F:phosphatidylinositol 3-kinase binding"/>
    <property type="evidence" value="ECO:0007669"/>
    <property type="project" value="TreeGrafter"/>
</dbReference>